<gene>
    <name evidence="2" type="ORF">G1H19_19280</name>
</gene>
<protein>
    <submittedName>
        <fullName evidence="2">Uncharacterized protein</fullName>
    </submittedName>
</protein>
<dbReference type="RefSeq" id="WP_152727282.1">
    <property type="nucleotide sequence ID" value="NZ_JAABOZ010000001.1"/>
</dbReference>
<reference evidence="2 3" key="1">
    <citation type="submission" date="2020-02" db="EMBL/GenBank/DDBJ databases">
        <title>The whole genome sequence of CPCC 205119.</title>
        <authorList>
            <person name="Jiang Z."/>
        </authorList>
    </citation>
    <scope>NUCLEOTIDE SEQUENCE [LARGE SCALE GENOMIC DNA]</scope>
    <source>
        <strain evidence="2 3">CPCC 205119</strain>
    </source>
</reference>
<dbReference type="Proteomes" id="UP000470470">
    <property type="component" value="Unassembled WGS sequence"/>
</dbReference>
<keyword evidence="3" id="KW-1185">Reference proteome</keyword>
<evidence type="ECO:0000313" key="3">
    <source>
        <dbReference type="Proteomes" id="UP000470470"/>
    </source>
</evidence>
<accession>A0A7K3WK88</accession>
<evidence type="ECO:0000313" key="2">
    <source>
        <dbReference type="EMBL" id="NEL56120.1"/>
    </source>
</evidence>
<proteinExistence type="predicted"/>
<dbReference type="EMBL" id="JAAGWK010000030">
    <property type="protein sequence ID" value="NEL56120.1"/>
    <property type="molecule type" value="Genomic_DNA"/>
</dbReference>
<name>A0A7K3WK88_9ACTN</name>
<comment type="caution">
    <text evidence="2">The sequence shown here is derived from an EMBL/GenBank/DDBJ whole genome shotgun (WGS) entry which is preliminary data.</text>
</comment>
<organism evidence="2 3">
    <name type="scientific">Goekera deserti</name>
    <dbReference type="NCBI Taxonomy" id="2497753"/>
    <lineage>
        <taxon>Bacteria</taxon>
        <taxon>Bacillati</taxon>
        <taxon>Actinomycetota</taxon>
        <taxon>Actinomycetes</taxon>
        <taxon>Geodermatophilales</taxon>
        <taxon>Geodermatophilaceae</taxon>
        <taxon>Goekera</taxon>
    </lineage>
</organism>
<evidence type="ECO:0000256" key="1">
    <source>
        <dbReference type="SAM" id="MobiDB-lite"/>
    </source>
</evidence>
<dbReference type="AlphaFoldDB" id="A0A7K3WK88"/>
<sequence>MDVEGIRALIADVLATLPPGAAGVEGRRSPLRHHSGAPEGGRDHLRLHVVPRAPDALDIAIDVHGEHGVVHVFVGDFLPIELTAPVDINSDPPRPALDVIREALAEATTGVVEGERTAPPWV</sequence>
<feature type="region of interest" description="Disordered" evidence="1">
    <location>
        <begin position="21"/>
        <end position="43"/>
    </location>
</feature>